<dbReference type="InterPro" id="IPR017602">
    <property type="entry name" value="Dienoyl_CoA_hydratase"/>
</dbReference>
<dbReference type="NCBIfam" id="TIGR03189">
    <property type="entry name" value="dienoyl_CoA_hyt"/>
    <property type="match status" value="1"/>
</dbReference>
<dbReference type="InterPro" id="IPR014748">
    <property type="entry name" value="Enoyl-CoA_hydra_C"/>
</dbReference>
<keyword evidence="1" id="KW-0456">Lyase</keyword>
<dbReference type="Gene3D" id="1.10.12.10">
    <property type="entry name" value="Lyase 2-enoyl-coa Hydratase, Chain A, domain 2"/>
    <property type="match status" value="1"/>
</dbReference>
<name>A0A381RNX9_9ZZZZ</name>
<dbReference type="InterPro" id="IPR001753">
    <property type="entry name" value="Enoyl-CoA_hydra/iso"/>
</dbReference>
<evidence type="ECO:0000313" key="2">
    <source>
        <dbReference type="EMBL" id="SUZ92668.1"/>
    </source>
</evidence>
<dbReference type="Pfam" id="PF00378">
    <property type="entry name" value="ECH_1"/>
    <property type="match status" value="1"/>
</dbReference>
<proteinExistence type="predicted"/>
<dbReference type="InterPro" id="IPR029045">
    <property type="entry name" value="ClpP/crotonase-like_dom_sf"/>
</dbReference>
<dbReference type="EMBL" id="UINC01002079">
    <property type="protein sequence ID" value="SUZ92668.1"/>
    <property type="molecule type" value="Genomic_DNA"/>
</dbReference>
<reference evidence="2" key="1">
    <citation type="submission" date="2018-05" db="EMBL/GenBank/DDBJ databases">
        <authorList>
            <person name="Lanie J.A."/>
            <person name="Ng W.-L."/>
            <person name="Kazmierczak K.M."/>
            <person name="Andrzejewski T.M."/>
            <person name="Davidsen T.M."/>
            <person name="Wayne K.J."/>
            <person name="Tettelin H."/>
            <person name="Glass J.I."/>
            <person name="Rusch D."/>
            <person name="Podicherti R."/>
            <person name="Tsui H.-C.T."/>
            <person name="Winkler M.E."/>
        </authorList>
    </citation>
    <scope>NUCLEOTIDE SEQUENCE</scope>
</reference>
<dbReference type="CDD" id="cd06558">
    <property type="entry name" value="crotonase-like"/>
    <property type="match status" value="1"/>
</dbReference>
<dbReference type="PANTHER" id="PTHR11941:SF54">
    <property type="entry name" value="ENOYL-COA HYDRATASE, MITOCHONDRIAL"/>
    <property type="match status" value="1"/>
</dbReference>
<dbReference type="GO" id="GO:0006635">
    <property type="term" value="P:fatty acid beta-oxidation"/>
    <property type="evidence" value="ECO:0007669"/>
    <property type="project" value="TreeGrafter"/>
</dbReference>
<evidence type="ECO:0008006" key="3">
    <source>
        <dbReference type="Google" id="ProtNLM"/>
    </source>
</evidence>
<organism evidence="2">
    <name type="scientific">marine metagenome</name>
    <dbReference type="NCBI Taxonomy" id="408172"/>
    <lineage>
        <taxon>unclassified sequences</taxon>
        <taxon>metagenomes</taxon>
        <taxon>ecological metagenomes</taxon>
    </lineage>
</organism>
<gene>
    <name evidence="2" type="ORF">METZ01_LOCUS45522</name>
</gene>
<dbReference type="SUPFAM" id="SSF52096">
    <property type="entry name" value="ClpP/crotonase"/>
    <property type="match status" value="1"/>
</dbReference>
<dbReference type="GO" id="GO:0016829">
    <property type="term" value="F:lyase activity"/>
    <property type="evidence" value="ECO:0007669"/>
    <property type="project" value="UniProtKB-KW"/>
</dbReference>
<dbReference type="AlphaFoldDB" id="A0A381RNX9"/>
<accession>A0A381RNX9</accession>
<evidence type="ECO:0000256" key="1">
    <source>
        <dbReference type="ARBA" id="ARBA00023239"/>
    </source>
</evidence>
<protein>
    <recommendedName>
        <fullName evidence="3">Cyclohexa-1,5-dienecarbonyl-CoA hydratase</fullName>
    </recommendedName>
</protein>
<sequence length="266" mass="28713">MRAAPANDSPLKTWLEQEETLLRIRLSVPKANIIDAAMVVELAKVFDQQKQAYAESAQTKIRAILLDAEGPHFSFGASVEEHLPGKCAAMLKGFHALLLQMLSVHVPILVVIRGQCLGGGLELACAGSQLFASPEAKLGQPEIVLGVIAPAASCLLPLRVGQAHAEDLLLSGRSLDAAEAKENGLIQVIAEDPEASALKYFETHLKTKSADSLSFALQASRKGLIGEVKSKLVAVEELYLHELMKNHDAIEGLNAFLEKRSPQWKN</sequence>
<dbReference type="Gene3D" id="3.90.226.10">
    <property type="entry name" value="2-enoyl-CoA Hydratase, Chain A, domain 1"/>
    <property type="match status" value="1"/>
</dbReference>
<dbReference type="PANTHER" id="PTHR11941">
    <property type="entry name" value="ENOYL-COA HYDRATASE-RELATED"/>
    <property type="match status" value="1"/>
</dbReference>